<dbReference type="InterPro" id="IPR007454">
    <property type="entry name" value="UPF0250_YbeD-like"/>
</dbReference>
<name>A0AAE3XJK4_9BACT</name>
<evidence type="ECO:0000313" key="2">
    <source>
        <dbReference type="Proteomes" id="UP001185092"/>
    </source>
</evidence>
<organism evidence="1 2">
    <name type="scientific">Aureibacter tunicatorum</name>
    <dbReference type="NCBI Taxonomy" id="866807"/>
    <lineage>
        <taxon>Bacteria</taxon>
        <taxon>Pseudomonadati</taxon>
        <taxon>Bacteroidota</taxon>
        <taxon>Cytophagia</taxon>
        <taxon>Cytophagales</taxon>
        <taxon>Persicobacteraceae</taxon>
        <taxon>Aureibacter</taxon>
    </lineage>
</organism>
<reference evidence="1" key="1">
    <citation type="submission" date="2023-07" db="EMBL/GenBank/DDBJ databases">
        <title>Genomic Encyclopedia of Type Strains, Phase IV (KMG-IV): sequencing the most valuable type-strain genomes for metagenomic binning, comparative biology and taxonomic classification.</title>
        <authorList>
            <person name="Goeker M."/>
        </authorList>
    </citation>
    <scope>NUCLEOTIDE SEQUENCE</scope>
    <source>
        <strain evidence="1">DSM 26174</strain>
    </source>
</reference>
<accession>A0AAE3XJK4</accession>
<dbReference type="RefSeq" id="WP_309937102.1">
    <property type="nucleotide sequence ID" value="NZ_AP025305.1"/>
</dbReference>
<keyword evidence="2" id="KW-1185">Reference proteome</keyword>
<sequence>MTYTDPSIVEFKKKLEEQHSFPGDYVFKFIVANDKVGEVENLLPNASWSKRPSKNGKYVSMTTKHKASSSEIVIDTYINAKKIEGIISL</sequence>
<dbReference type="Gene3D" id="3.30.70.260">
    <property type="match status" value="1"/>
</dbReference>
<dbReference type="Proteomes" id="UP001185092">
    <property type="component" value="Unassembled WGS sequence"/>
</dbReference>
<evidence type="ECO:0000313" key="1">
    <source>
        <dbReference type="EMBL" id="MDR6237635.1"/>
    </source>
</evidence>
<dbReference type="EMBL" id="JAVDQD010000001">
    <property type="protein sequence ID" value="MDR6237635.1"/>
    <property type="molecule type" value="Genomic_DNA"/>
</dbReference>
<evidence type="ECO:0008006" key="3">
    <source>
        <dbReference type="Google" id="ProtNLM"/>
    </source>
</evidence>
<comment type="caution">
    <text evidence="1">The sequence shown here is derived from an EMBL/GenBank/DDBJ whole genome shotgun (WGS) entry which is preliminary data.</text>
</comment>
<dbReference type="AlphaFoldDB" id="A0AAE3XJK4"/>
<dbReference type="Pfam" id="PF04359">
    <property type="entry name" value="DUF493"/>
    <property type="match status" value="1"/>
</dbReference>
<gene>
    <name evidence="1" type="ORF">HNQ88_000611</name>
</gene>
<proteinExistence type="predicted"/>
<protein>
    <recommendedName>
        <fullName evidence="3">DUF493 domain-containing protein</fullName>
    </recommendedName>
</protein>
<dbReference type="InterPro" id="IPR027471">
    <property type="entry name" value="YbeD-like_sf"/>
</dbReference>
<dbReference type="SUPFAM" id="SSF117991">
    <property type="entry name" value="YbeD/HP0495-like"/>
    <property type="match status" value="1"/>
</dbReference>